<organism evidence="3 4">
    <name type="scientific">Agathobaculum butyriciproducens</name>
    <dbReference type="NCBI Taxonomy" id="1628085"/>
    <lineage>
        <taxon>Bacteria</taxon>
        <taxon>Bacillati</taxon>
        <taxon>Bacillota</taxon>
        <taxon>Clostridia</taxon>
        <taxon>Eubacteriales</taxon>
        <taxon>Butyricicoccaceae</taxon>
        <taxon>Agathobaculum</taxon>
    </lineage>
</organism>
<evidence type="ECO:0000313" key="4">
    <source>
        <dbReference type="Proteomes" id="UP001298753"/>
    </source>
</evidence>
<sequence length="324" mass="35266">MDGIPQSGSYTLSQHVFQIFPTVILRCVTPQKAGDSMNIGIVGAGKVGFSFGRLLAEKGVRISGYYSRNSDSAREAAEFTNSGHYTDLGKLIEDSDAIFITVPDNAITEVYRQVAEFEIQDKYICHCSGACTAEEAFPGIHAQGAYAISIHLLFPISSKYNCWRELAGAFFCVEGDAQAVEVFVSLLRGLGLQVQTISPESKAQYHLSCALASNFVCALVQRSAELLGGCGFSQTDALHALAPLMRSNLAHVIEHGAVSALTGPIERGDTQTVQKHLSCLTERNDRQLYALLGLEQVKMAQEKHPEQDYGTLAALLNREKEQNE</sequence>
<dbReference type="Gene3D" id="3.40.50.720">
    <property type="entry name" value="NAD(P)-binding Rossmann-like Domain"/>
    <property type="match status" value="1"/>
</dbReference>
<comment type="caution">
    <text evidence="3">The sequence shown here is derived from an EMBL/GenBank/DDBJ whole genome shotgun (WGS) entry which is preliminary data.</text>
</comment>
<reference evidence="3 4" key="1">
    <citation type="submission" date="2021-10" db="EMBL/GenBank/DDBJ databases">
        <title>Anaerobic single-cell dispensing facilitates the cultivation of human gut bacteria.</title>
        <authorList>
            <person name="Afrizal A."/>
        </authorList>
    </citation>
    <scope>NUCLEOTIDE SEQUENCE [LARGE SCALE GENOMIC DNA]</scope>
    <source>
        <strain evidence="3 4">CLA-AA-H270</strain>
    </source>
</reference>
<evidence type="ECO:0000259" key="1">
    <source>
        <dbReference type="Pfam" id="PF03807"/>
    </source>
</evidence>
<dbReference type="Gene3D" id="1.10.1040.20">
    <property type="entry name" value="ProC-like, C-terminal domain"/>
    <property type="match status" value="1"/>
</dbReference>
<keyword evidence="4" id="KW-1185">Reference proteome</keyword>
<name>A0AAW4VYL9_9FIRM</name>
<dbReference type="EMBL" id="JAJEPX010000006">
    <property type="protein sequence ID" value="MCC2176218.1"/>
    <property type="molecule type" value="Genomic_DNA"/>
</dbReference>
<dbReference type="AlphaFoldDB" id="A0AAW4VYL9"/>
<feature type="domain" description="Pyrroline-5-carboxylate reductase catalytic N-terminal" evidence="1">
    <location>
        <begin position="39"/>
        <end position="122"/>
    </location>
</feature>
<dbReference type="InterPro" id="IPR028939">
    <property type="entry name" value="P5C_Rdtase_cat_N"/>
</dbReference>
<evidence type="ECO:0000313" key="3">
    <source>
        <dbReference type="EMBL" id="MCC2176218.1"/>
    </source>
</evidence>
<feature type="domain" description="DUF2520" evidence="2">
    <location>
        <begin position="170"/>
        <end position="294"/>
    </location>
</feature>
<dbReference type="InterPro" id="IPR008927">
    <property type="entry name" value="6-PGluconate_DH-like_C_sf"/>
</dbReference>
<dbReference type="InterPro" id="IPR018931">
    <property type="entry name" value="DUF2520"/>
</dbReference>
<accession>A0AAW4VYL9</accession>
<dbReference type="PANTHER" id="PTHR40459">
    <property type="entry name" value="CONSERVED HYPOTHETICAL ALANINE AND LEUCINE RICH PROTEIN"/>
    <property type="match status" value="1"/>
</dbReference>
<dbReference type="PANTHER" id="PTHR40459:SF1">
    <property type="entry name" value="CONSERVED HYPOTHETICAL ALANINE AND LEUCINE RICH PROTEIN"/>
    <property type="match status" value="1"/>
</dbReference>
<dbReference type="Pfam" id="PF03807">
    <property type="entry name" value="F420_oxidored"/>
    <property type="match status" value="1"/>
</dbReference>
<gene>
    <name evidence="3" type="ORF">LKD22_03585</name>
</gene>
<dbReference type="SUPFAM" id="SSF51735">
    <property type="entry name" value="NAD(P)-binding Rossmann-fold domains"/>
    <property type="match status" value="1"/>
</dbReference>
<dbReference type="SUPFAM" id="SSF48179">
    <property type="entry name" value="6-phosphogluconate dehydrogenase C-terminal domain-like"/>
    <property type="match status" value="1"/>
</dbReference>
<dbReference type="InterPro" id="IPR037108">
    <property type="entry name" value="TM1727-like_C_sf"/>
</dbReference>
<proteinExistence type="predicted"/>
<protein>
    <submittedName>
        <fullName evidence="3">DUF2520 domain-containing protein</fullName>
    </submittedName>
</protein>
<evidence type="ECO:0000259" key="2">
    <source>
        <dbReference type="Pfam" id="PF10728"/>
    </source>
</evidence>
<dbReference type="InterPro" id="IPR036291">
    <property type="entry name" value="NAD(P)-bd_dom_sf"/>
</dbReference>
<dbReference type="Pfam" id="PF10728">
    <property type="entry name" value="DUF2520"/>
    <property type="match status" value="1"/>
</dbReference>
<dbReference type="Proteomes" id="UP001298753">
    <property type="component" value="Unassembled WGS sequence"/>
</dbReference>